<feature type="compositionally biased region" description="Acidic residues" evidence="7">
    <location>
        <begin position="132"/>
        <end position="165"/>
    </location>
</feature>
<evidence type="ECO:0000256" key="3">
    <source>
        <dbReference type="ARBA" id="ARBA00023110"/>
    </source>
</evidence>
<evidence type="ECO:0000259" key="8">
    <source>
        <dbReference type="PROSITE" id="PS50059"/>
    </source>
</evidence>
<organism evidence="9 10">
    <name type="scientific">Apophysomyces ossiformis</name>
    <dbReference type="NCBI Taxonomy" id="679940"/>
    <lineage>
        <taxon>Eukaryota</taxon>
        <taxon>Fungi</taxon>
        <taxon>Fungi incertae sedis</taxon>
        <taxon>Mucoromycota</taxon>
        <taxon>Mucoromycotina</taxon>
        <taxon>Mucoromycetes</taxon>
        <taxon>Mucorales</taxon>
        <taxon>Mucorineae</taxon>
        <taxon>Mucoraceae</taxon>
        <taxon>Apophysomyces</taxon>
    </lineage>
</organism>
<dbReference type="EC" id="5.2.1.8" evidence="5"/>
<evidence type="ECO:0000313" key="9">
    <source>
        <dbReference type="EMBL" id="KAF7730594.1"/>
    </source>
</evidence>
<gene>
    <name evidence="9" type="primary">FPR4_1</name>
    <name evidence="9" type="ORF">EC973_001976</name>
</gene>
<dbReference type="PIRSF" id="PIRSF001473">
    <property type="entry name" value="FK506-bp_FPR3"/>
    <property type="match status" value="1"/>
</dbReference>
<reference evidence="9" key="1">
    <citation type="submission" date="2020-01" db="EMBL/GenBank/DDBJ databases">
        <title>Genome Sequencing of Three Apophysomyces-Like Fungal Strains Confirms a Novel Fungal Genus in the Mucoromycota with divergent Burkholderia-like Endosymbiotic Bacteria.</title>
        <authorList>
            <person name="Stajich J.E."/>
            <person name="Macias A.M."/>
            <person name="Carter-House D."/>
            <person name="Lovett B."/>
            <person name="Kasson L.R."/>
            <person name="Berry K."/>
            <person name="Grigoriev I."/>
            <person name="Chang Y."/>
            <person name="Spatafora J."/>
            <person name="Kasson M.T."/>
        </authorList>
    </citation>
    <scope>NUCLEOTIDE SEQUENCE</scope>
    <source>
        <strain evidence="9">NRRL A-21654</strain>
    </source>
</reference>
<keyword evidence="3 5" id="KW-0697">Rotamase</keyword>
<dbReference type="Pfam" id="PF17800">
    <property type="entry name" value="NPL"/>
    <property type="match status" value="1"/>
</dbReference>
<dbReference type="Pfam" id="PF00254">
    <property type="entry name" value="FKBP_C"/>
    <property type="match status" value="1"/>
</dbReference>
<dbReference type="GO" id="GO:0000785">
    <property type="term" value="C:chromatin"/>
    <property type="evidence" value="ECO:0007669"/>
    <property type="project" value="TreeGrafter"/>
</dbReference>
<feature type="region of interest" description="Disordered" evidence="7">
    <location>
        <begin position="131"/>
        <end position="265"/>
    </location>
</feature>
<dbReference type="FunFam" id="3.10.50.40:FF:000006">
    <property type="entry name" value="Peptidyl-prolyl cis-trans isomerase"/>
    <property type="match status" value="1"/>
</dbReference>
<dbReference type="GO" id="GO:0003755">
    <property type="term" value="F:peptidyl-prolyl cis-trans isomerase activity"/>
    <property type="evidence" value="ECO:0007669"/>
    <property type="project" value="UniProtKB-KW"/>
</dbReference>
<accession>A0A8H7ETA1</accession>
<dbReference type="AlphaFoldDB" id="A0A8H7ETA1"/>
<protein>
    <recommendedName>
        <fullName evidence="5">FK506-binding protein</fullName>
        <ecNumber evidence="5">5.2.1.8</ecNumber>
    </recommendedName>
</protein>
<evidence type="ECO:0000313" key="10">
    <source>
        <dbReference type="Proteomes" id="UP000605846"/>
    </source>
</evidence>
<keyword evidence="10" id="KW-1185">Reference proteome</keyword>
<comment type="catalytic activity">
    <reaction evidence="1 5 6">
        <text>[protein]-peptidylproline (omega=180) = [protein]-peptidylproline (omega=0)</text>
        <dbReference type="Rhea" id="RHEA:16237"/>
        <dbReference type="Rhea" id="RHEA-COMP:10747"/>
        <dbReference type="Rhea" id="RHEA-COMP:10748"/>
        <dbReference type="ChEBI" id="CHEBI:83833"/>
        <dbReference type="ChEBI" id="CHEBI:83834"/>
        <dbReference type="EC" id="5.2.1.8"/>
    </reaction>
</comment>
<dbReference type="Gene3D" id="2.60.120.340">
    <property type="entry name" value="Nucleoplasmin core domain"/>
    <property type="match status" value="1"/>
</dbReference>
<evidence type="ECO:0000256" key="4">
    <source>
        <dbReference type="ARBA" id="ARBA00023235"/>
    </source>
</evidence>
<evidence type="ECO:0000256" key="5">
    <source>
        <dbReference type="PIRNR" id="PIRNR001473"/>
    </source>
</evidence>
<dbReference type="PANTHER" id="PTHR43811:SF19">
    <property type="entry name" value="39 KDA FK506-BINDING NUCLEAR PROTEIN"/>
    <property type="match status" value="1"/>
</dbReference>
<comment type="similarity">
    <text evidence="2">Belongs to the FKBP-type PPIase family. FKBP3/4 subfamily.</text>
</comment>
<dbReference type="PROSITE" id="PS50059">
    <property type="entry name" value="FKBP_PPIASE"/>
    <property type="match status" value="1"/>
</dbReference>
<dbReference type="InterPro" id="IPR041232">
    <property type="entry name" value="NPL"/>
</dbReference>
<evidence type="ECO:0000256" key="7">
    <source>
        <dbReference type="SAM" id="MobiDB-lite"/>
    </source>
</evidence>
<dbReference type="EMBL" id="JABAYA010000015">
    <property type="protein sequence ID" value="KAF7730594.1"/>
    <property type="molecule type" value="Genomic_DNA"/>
</dbReference>
<comment type="caution">
    <text evidence="9">The sequence shown here is derived from an EMBL/GenBank/DDBJ whole genome shotgun (WGS) entry which is preliminary data.</text>
</comment>
<evidence type="ECO:0000256" key="2">
    <source>
        <dbReference type="ARBA" id="ARBA00007838"/>
    </source>
</evidence>
<dbReference type="PANTHER" id="PTHR43811">
    <property type="entry name" value="FKBP-TYPE PEPTIDYL-PROLYL CIS-TRANS ISOMERASE FKPA"/>
    <property type="match status" value="1"/>
</dbReference>
<sequence length="377" mass="42825">MSIQGFWGLHVVPGKTYSQTVTAPFRIAMASLSDEISETKRSSLCVKVDDKSFVLCSLSPEKIEQQPLDVTFVEGEEVTFFVKGPKKYPCSTIHLTGNYTFDDEDSELDEDIDMMDLPNGIDRKRAAAYLDNEAEEDEEEEDEDDEEDEEEESDEEEDEEEEEEEVAVKNNKKRPAKTEEEQPAKKRKAEQQQEQQIKKQEEQKKQAELKKKQEEQKKKQEEQKKKQEEQKKQAELKKKQEEQKKQAELKKKQEEQKKQAEEKKSKVVKLPNGLIVEDVKVGNGPAAKSGQRIGMRYIGKLTNGKVFDKNVSGKPFSFILGRGEVIKGWDIGVAGMKAGGERKLTIPAPLAYGKRGAPPDIPGNATLVFEIKLVNMK</sequence>
<dbReference type="Gene3D" id="3.10.50.40">
    <property type="match status" value="1"/>
</dbReference>
<dbReference type="OrthoDB" id="1902587at2759"/>
<dbReference type="InterPro" id="IPR001179">
    <property type="entry name" value="PPIase_FKBP_dom"/>
</dbReference>
<dbReference type="GO" id="GO:0005730">
    <property type="term" value="C:nucleolus"/>
    <property type="evidence" value="ECO:0007669"/>
    <property type="project" value="TreeGrafter"/>
</dbReference>
<dbReference type="InterPro" id="IPR023566">
    <property type="entry name" value="PPIase_Fpr3/Fpr4-like"/>
</dbReference>
<dbReference type="InterPro" id="IPR046357">
    <property type="entry name" value="PPIase_dom_sf"/>
</dbReference>
<evidence type="ECO:0000256" key="6">
    <source>
        <dbReference type="PROSITE-ProRule" id="PRU00277"/>
    </source>
</evidence>
<dbReference type="SUPFAM" id="SSF54534">
    <property type="entry name" value="FKBP-like"/>
    <property type="match status" value="1"/>
</dbReference>
<name>A0A8H7ETA1_9FUNG</name>
<proteinExistence type="inferred from homology"/>
<dbReference type="Proteomes" id="UP000605846">
    <property type="component" value="Unassembled WGS sequence"/>
</dbReference>
<feature type="domain" description="PPIase FKBP-type" evidence="8">
    <location>
        <begin position="290"/>
        <end position="377"/>
    </location>
</feature>
<keyword evidence="4 5" id="KW-0413">Isomerase</keyword>
<feature type="compositionally biased region" description="Basic and acidic residues" evidence="7">
    <location>
        <begin position="196"/>
        <end position="265"/>
    </location>
</feature>
<evidence type="ECO:0000256" key="1">
    <source>
        <dbReference type="ARBA" id="ARBA00000971"/>
    </source>
</evidence>